<evidence type="ECO:0000313" key="2">
    <source>
        <dbReference type="Proteomes" id="UP000050349"/>
    </source>
</evidence>
<organism evidence="1 2">
    <name type="scientific">Pseudomonas fluorescens</name>
    <dbReference type="NCBI Taxonomy" id="294"/>
    <lineage>
        <taxon>Bacteria</taxon>
        <taxon>Pseudomonadati</taxon>
        <taxon>Pseudomonadota</taxon>
        <taxon>Gammaproteobacteria</taxon>
        <taxon>Pseudomonadales</taxon>
        <taxon>Pseudomonadaceae</taxon>
        <taxon>Pseudomonas</taxon>
    </lineage>
</organism>
<comment type="caution">
    <text evidence="1">The sequence shown here is derived from an EMBL/GenBank/DDBJ whole genome shotgun (WGS) entry which is preliminary data.</text>
</comment>
<gene>
    <name evidence="1" type="ORF">AN403_5565</name>
</gene>
<accession>A0A0P8XLF0</accession>
<dbReference type="EMBL" id="LJXB01000058">
    <property type="protein sequence ID" value="KPU61228.1"/>
    <property type="molecule type" value="Genomic_DNA"/>
</dbReference>
<proteinExistence type="predicted"/>
<name>A0A0P8XLF0_PSEFL</name>
<reference evidence="1 2" key="1">
    <citation type="submission" date="2015-09" db="EMBL/GenBank/DDBJ databases">
        <authorList>
            <person name="Jackson K.R."/>
            <person name="Lunt B.L."/>
            <person name="Fisher J.N.B."/>
            <person name="Gardner A.V."/>
            <person name="Bailey M.E."/>
            <person name="Deus L.M."/>
            <person name="Earl A.S."/>
            <person name="Gibby P.D."/>
            <person name="Hartmann K.A."/>
            <person name="Liu J.E."/>
            <person name="Manci A.M."/>
            <person name="Nielsen D.A."/>
            <person name="Solomon M.B."/>
            <person name="Breakwell D.P."/>
            <person name="Burnett S.H."/>
            <person name="Grose J.H."/>
        </authorList>
    </citation>
    <scope>NUCLEOTIDE SEQUENCE [LARGE SCALE GENOMIC DNA]</scope>
    <source>
        <strain evidence="1 2">S613</strain>
    </source>
</reference>
<sequence length="48" mass="5546">MTIATSLVKTRPIATQQAIRWKYTTPKRTYSTVDEENILSSMVTSWLQ</sequence>
<dbReference type="Proteomes" id="UP000050349">
    <property type="component" value="Unassembled WGS sequence"/>
</dbReference>
<protein>
    <submittedName>
        <fullName evidence="1">Uncharacterized protein</fullName>
    </submittedName>
</protein>
<dbReference type="AlphaFoldDB" id="A0A0P8XLF0"/>
<evidence type="ECO:0000313" key="1">
    <source>
        <dbReference type="EMBL" id="KPU61228.1"/>
    </source>
</evidence>